<dbReference type="EMBL" id="MJIC01000014">
    <property type="protein sequence ID" value="OFI33904.1"/>
    <property type="molecule type" value="Genomic_DNA"/>
</dbReference>
<accession>A0A1E8FD97</accession>
<organism evidence="1 2">
    <name type="scientific">Alteromonas lipolytica</name>
    <dbReference type="NCBI Taxonomy" id="1856405"/>
    <lineage>
        <taxon>Bacteria</taxon>
        <taxon>Pseudomonadati</taxon>
        <taxon>Pseudomonadota</taxon>
        <taxon>Gammaproteobacteria</taxon>
        <taxon>Alteromonadales</taxon>
        <taxon>Alteromonadaceae</taxon>
        <taxon>Alteromonas/Salinimonas group</taxon>
        <taxon>Alteromonas</taxon>
    </lineage>
</organism>
<dbReference type="Proteomes" id="UP000176037">
    <property type="component" value="Unassembled WGS sequence"/>
</dbReference>
<reference evidence="1 2" key="1">
    <citation type="submission" date="2016-09" db="EMBL/GenBank/DDBJ databases">
        <title>Alteromonas lipolytica, a new species isolated from sea water.</title>
        <authorList>
            <person name="Wu Y.-H."/>
            <person name="Cheng H."/>
            <person name="Xu X.-W."/>
        </authorList>
    </citation>
    <scope>NUCLEOTIDE SEQUENCE [LARGE SCALE GENOMIC DNA]</scope>
    <source>
        <strain evidence="1 2">JW12</strain>
    </source>
</reference>
<dbReference type="STRING" id="1856405.BFC17_20280"/>
<sequence>MDSTVQVNWISELLHRRGYETPTKEPLFTYQLTEEEYQSLKATLRRTSSSASFKNQIWCAEFCLFSSEWYRREYASGWTWAGIDDDLGIHIDANYRTDIVVKGMSFWGRPINRRESSRNDYLGTVCREGGLPFGLLASEGSRFQSLFKKLLSDFDRAKAFGQSPIPAIQAQLEKMPDAFQTESTVMLLNDMVANLYGLIDTYSLEKQSEPAPYLDSMAPKWRATFPIPLDGATGNEFLSGLLKSATHQRKETKKRQERLTLNQWLSNAESLAFSAEIKLSSQFSVPLTKSDLSAPMVEIYILEGNQQIADFGLARAEFSDGGVILNMRKTLVQFRRENLSLPLKLVVMQAGRVRHSEELPLSNLPLEEMPLVLDNSGEKKFVIGSGSVSKKADTLIALVPEEITIHGDDYKIIDDERRDFYRLITFSGDLQVKYETAGDIYSLSTKANSFSKELIDITGKLLEFDTDTGYPVYLGVPKIDCHYPETNIYLGDNELGKTDNIAELYGRQVLRVKSNGKTLYRRKIAILPESFKLYLIPGKTSNQGTIKLSCSQTFIYDVLNEIKTRTSAVDEEKRIELNAEGAPPLHITLQVQANLLAEPINLQVPFPARGALLFDGEGKELHRALCVEELLGARALLFKVANKSRTDFDIELKAPTSAIGNASYTFRYKVEKPVEEVNLYEYRHKIKELLATAGNGQLDEVVRLIISSPSTTSKQYTIGWNSMNVSRESNLLVFDEHEIEDFADVKVELLNLADPEEHAELLSQRTSNGIAVGRFELPLQTKTPKLAVPTKDSKVKFRAVFIPPTEHVESDSKAKSLGKAAMLYHPMHNKDAFNVVLDDMTLNIEHSGWRYLDTLFSKYEHLPMLTFEAWKALSKHPACLTLLPFASKQKIESIMHVLQTEFNVVWELIPLKYWRKAKQKYEIFTKSHGLPDELVSKFVNEKTQAITSFVNLPDLFELDPKKAQMYPFLIDAWKGELLINNSDESVKWPQHYSNALSAWANKNLSKFLTFQIPHEYQESICFFPLIAAYVVAGKASWSEVLQTDVVNYFLLRQLMDFDRDWFNSVFQCALCAFVAE</sequence>
<evidence type="ECO:0000313" key="1">
    <source>
        <dbReference type="EMBL" id="OFI33904.1"/>
    </source>
</evidence>
<proteinExistence type="predicted"/>
<evidence type="ECO:0000313" key="2">
    <source>
        <dbReference type="Proteomes" id="UP000176037"/>
    </source>
</evidence>
<name>A0A1E8FD97_9ALTE</name>
<dbReference type="NCBIfam" id="NF038336">
    <property type="entry name" value="YjiT_fam"/>
    <property type="match status" value="1"/>
</dbReference>
<comment type="caution">
    <text evidence="1">The sequence shown here is derived from an EMBL/GenBank/DDBJ whole genome shotgun (WGS) entry which is preliminary data.</text>
</comment>
<protein>
    <submittedName>
        <fullName evidence="1">Uncharacterized protein</fullName>
    </submittedName>
</protein>
<dbReference type="AlphaFoldDB" id="A0A1E8FD97"/>
<dbReference type="OrthoDB" id="5494042at2"/>
<gene>
    <name evidence="1" type="ORF">BFC17_20280</name>
</gene>
<keyword evidence="2" id="KW-1185">Reference proteome</keyword>
<dbReference type="InterPro" id="IPR047879">
    <property type="entry name" value="YjiT"/>
</dbReference>
<dbReference type="RefSeq" id="WP_070176831.1">
    <property type="nucleotide sequence ID" value="NZ_BMJR01000003.1"/>
</dbReference>